<dbReference type="InterPro" id="IPR036908">
    <property type="entry name" value="RlpA-like_sf"/>
</dbReference>
<evidence type="ECO:0000256" key="4">
    <source>
        <dbReference type="SAM" id="SignalP"/>
    </source>
</evidence>
<proteinExistence type="inferred from homology"/>
<dbReference type="Gene3D" id="2.40.40.10">
    <property type="entry name" value="RlpA-like domain"/>
    <property type="match status" value="1"/>
</dbReference>
<keyword evidence="7" id="KW-1185">Reference proteome</keyword>
<dbReference type="VEuPathDB" id="AmoebaDB:ACA1_214910"/>
<evidence type="ECO:0000256" key="1">
    <source>
        <dbReference type="ARBA" id="ARBA00005392"/>
    </source>
</evidence>
<dbReference type="OMA" id="EACKEWD"/>
<evidence type="ECO:0000256" key="3">
    <source>
        <dbReference type="ARBA" id="ARBA00023157"/>
    </source>
</evidence>
<dbReference type="Proteomes" id="UP000011083">
    <property type="component" value="Unassembled WGS sequence"/>
</dbReference>
<comment type="similarity">
    <text evidence="1">Belongs to the expansin family. Expansin A subfamily.</text>
</comment>
<evidence type="ECO:0000313" key="7">
    <source>
        <dbReference type="Proteomes" id="UP000011083"/>
    </source>
</evidence>
<dbReference type="KEGG" id="acan:ACA1_214910"/>
<evidence type="ECO:0000259" key="5">
    <source>
        <dbReference type="Pfam" id="PF03330"/>
    </source>
</evidence>
<dbReference type="InterPro" id="IPR009009">
    <property type="entry name" value="RlpA-like_DPBB"/>
</dbReference>
<dbReference type="CDD" id="cd22191">
    <property type="entry name" value="DPBB_RlpA_EXP_N-like"/>
    <property type="match status" value="1"/>
</dbReference>
<dbReference type="PANTHER" id="PTHR31836">
    <property type="match status" value="1"/>
</dbReference>
<protein>
    <submittedName>
        <fullName evidence="6">Expansin family protein</fullName>
    </submittedName>
</protein>
<feature type="domain" description="RlpA-like protein double-psi beta-barrel" evidence="5">
    <location>
        <begin position="25"/>
        <end position="112"/>
    </location>
</feature>
<dbReference type="SUPFAM" id="SSF50685">
    <property type="entry name" value="Barwin-like endoglucanases"/>
    <property type="match status" value="1"/>
</dbReference>
<dbReference type="RefSeq" id="XP_004337075.1">
    <property type="nucleotide sequence ID" value="XM_004337027.1"/>
</dbReference>
<dbReference type="AlphaFoldDB" id="L8GQ91"/>
<reference evidence="6 7" key="1">
    <citation type="journal article" date="2013" name="Genome Biol.">
        <title>Genome of Acanthamoeba castellanii highlights extensive lateral gene transfer and early evolution of tyrosine kinase signaling.</title>
        <authorList>
            <person name="Clarke M."/>
            <person name="Lohan A.J."/>
            <person name="Liu B."/>
            <person name="Lagkouvardos I."/>
            <person name="Roy S."/>
            <person name="Zafar N."/>
            <person name="Bertelli C."/>
            <person name="Schilde C."/>
            <person name="Kianianmomeni A."/>
            <person name="Burglin T.R."/>
            <person name="Frech C."/>
            <person name="Turcotte B."/>
            <person name="Kopec K.O."/>
            <person name="Synnott J.M."/>
            <person name="Choo C."/>
            <person name="Paponov I."/>
            <person name="Finkler A."/>
            <person name="Soon Heng Tan C."/>
            <person name="Hutchins A.P."/>
            <person name="Weinmeier T."/>
            <person name="Rattei T."/>
            <person name="Chu J.S."/>
            <person name="Gimenez G."/>
            <person name="Irimia M."/>
            <person name="Rigden D.J."/>
            <person name="Fitzpatrick D.A."/>
            <person name="Lorenzo-Morales J."/>
            <person name="Bateman A."/>
            <person name="Chiu C.H."/>
            <person name="Tang P."/>
            <person name="Hegemann P."/>
            <person name="Fromm H."/>
            <person name="Raoult D."/>
            <person name="Greub G."/>
            <person name="Miranda-Saavedra D."/>
            <person name="Chen N."/>
            <person name="Nash P."/>
            <person name="Ginger M.L."/>
            <person name="Horn M."/>
            <person name="Schaap P."/>
            <person name="Caler L."/>
            <person name="Loftus B."/>
        </authorList>
    </citation>
    <scope>NUCLEOTIDE SEQUENCE [LARGE SCALE GENOMIC DNA]</scope>
    <source>
        <strain evidence="6 7">Neff</strain>
    </source>
</reference>
<keyword evidence="2 4" id="KW-0732">Signal</keyword>
<dbReference type="GeneID" id="14915759"/>
<name>L8GQ91_ACACF</name>
<dbReference type="EMBL" id="KB008036">
    <property type="protein sequence ID" value="ELR15062.1"/>
    <property type="molecule type" value="Genomic_DNA"/>
</dbReference>
<accession>L8GQ91</accession>
<organism evidence="6 7">
    <name type="scientific">Acanthamoeba castellanii (strain ATCC 30010 / Neff)</name>
    <dbReference type="NCBI Taxonomy" id="1257118"/>
    <lineage>
        <taxon>Eukaryota</taxon>
        <taxon>Amoebozoa</taxon>
        <taxon>Discosea</taxon>
        <taxon>Longamoebia</taxon>
        <taxon>Centramoebida</taxon>
        <taxon>Acanthamoebidae</taxon>
        <taxon>Acanthamoeba</taxon>
    </lineage>
</organism>
<dbReference type="InterPro" id="IPR051477">
    <property type="entry name" value="Expansin_CellWall"/>
</dbReference>
<dbReference type="OrthoDB" id="16527at2759"/>
<evidence type="ECO:0000256" key="2">
    <source>
        <dbReference type="ARBA" id="ARBA00022729"/>
    </source>
</evidence>
<dbReference type="Pfam" id="PF03330">
    <property type="entry name" value="DPBB_1"/>
    <property type="match status" value="1"/>
</dbReference>
<feature type="chain" id="PRO_5003989960" evidence="4">
    <location>
        <begin position="24"/>
        <end position="116"/>
    </location>
</feature>
<dbReference type="PANTHER" id="PTHR31836:SF28">
    <property type="entry name" value="SRCR DOMAIN-CONTAINING PROTEIN-RELATED"/>
    <property type="match status" value="1"/>
</dbReference>
<evidence type="ECO:0000313" key="6">
    <source>
        <dbReference type="EMBL" id="ELR15062.1"/>
    </source>
</evidence>
<sequence>MSRLRLAFVVLLALLAMVATVVAFSGRGTWFNVGLGACGQYNNNNQLVAALNSAQYSNGAYCGKQAIVNGPNGQVQVTIVDECPGCGYGSLDLSPAAFSRLANLNAGDIPISWNWA</sequence>
<feature type="signal peptide" evidence="4">
    <location>
        <begin position="1"/>
        <end position="23"/>
    </location>
</feature>
<gene>
    <name evidence="6" type="ORF">ACA1_214910</name>
</gene>
<dbReference type="STRING" id="1257118.L8GQ91"/>
<keyword evidence="3" id="KW-1015">Disulfide bond</keyword>